<sequence>MIKVIFFDLDDTLLWDEKSVATAFARTCKLGEDLYGVDGTQLEASVRQTARNLYESYETFPYTKKIGINPFEALWGEFSDDADELKLLKEIVPSYRKHAWTLGLKALGIDDPKLGYKLGERFYNERRNVPFVFTDTYSVLDKLSGKYRLLLLTNGSPHLQNTKLSLTPALAPYFEQIVISGDYGSGKPDPGIYHYALSCMSVQKDEVIMVGDNLSTDILGANSVGIKSVWINRKQKQPDYVFPTYEISHLTGLLPILERISLEL</sequence>
<gene>
    <name evidence="4" type="ORF">OEV98_00320</name>
</gene>
<dbReference type="Gene3D" id="1.20.120.1600">
    <property type="match status" value="1"/>
</dbReference>
<keyword evidence="3" id="KW-0170">Cobalt</keyword>
<dbReference type="SFLD" id="SFLDS00003">
    <property type="entry name" value="Haloacid_Dehalogenase"/>
    <property type="match status" value="1"/>
</dbReference>
<name>A0AAE3ITT9_9BACI</name>
<dbReference type="GO" id="GO:0036424">
    <property type="term" value="F:L-phosphoserine phosphatase activity"/>
    <property type="evidence" value="ECO:0007669"/>
    <property type="project" value="UniProtKB-UniRule"/>
</dbReference>
<reference evidence="4" key="1">
    <citation type="submission" date="2022-10" db="EMBL/GenBank/DDBJ databases">
        <title>Description of Fervidibacillus gen. nov. in the family Fervidibacillaceae fam. nov. with two species, Fervidibacillus albus sp. nov., and Fervidibacillus halotolerans sp. nov., isolated from tidal flat sediments.</title>
        <authorList>
            <person name="Kwon K.K."/>
            <person name="Yang S.-H."/>
        </authorList>
    </citation>
    <scope>NUCLEOTIDE SEQUENCE</scope>
    <source>
        <strain evidence="4">JCM 19140</strain>
    </source>
</reference>
<dbReference type="RefSeq" id="WP_263071135.1">
    <property type="nucleotide sequence ID" value="NZ_JAOUSF010000001.1"/>
</dbReference>
<dbReference type="GO" id="GO:0006564">
    <property type="term" value="P:L-serine biosynthetic process"/>
    <property type="evidence" value="ECO:0007669"/>
    <property type="project" value="UniProtKB-UniRule"/>
</dbReference>
<evidence type="ECO:0000256" key="2">
    <source>
        <dbReference type="ARBA" id="ARBA00022842"/>
    </source>
</evidence>
<keyword evidence="3" id="KW-0028">Amino-acid biosynthesis</keyword>
<dbReference type="InterPro" id="IPR051400">
    <property type="entry name" value="HAD-like_hydrolase"/>
</dbReference>
<comment type="catalytic activity">
    <reaction evidence="3">
        <text>O-phospho-L-serine + H2O = L-serine + phosphate</text>
        <dbReference type="Rhea" id="RHEA:21208"/>
        <dbReference type="ChEBI" id="CHEBI:15377"/>
        <dbReference type="ChEBI" id="CHEBI:33384"/>
        <dbReference type="ChEBI" id="CHEBI:43474"/>
        <dbReference type="ChEBI" id="CHEBI:57524"/>
        <dbReference type="EC" id="3.1.3.3"/>
    </reaction>
</comment>
<dbReference type="SUPFAM" id="SSF56784">
    <property type="entry name" value="HAD-like"/>
    <property type="match status" value="1"/>
</dbReference>
<dbReference type="InterPro" id="IPR044266">
    <property type="entry name" value="PSP_YsaA"/>
</dbReference>
<dbReference type="InterPro" id="IPR023214">
    <property type="entry name" value="HAD_sf"/>
</dbReference>
<evidence type="ECO:0000256" key="1">
    <source>
        <dbReference type="ARBA" id="ARBA00022801"/>
    </source>
</evidence>
<keyword evidence="3" id="KW-0718">Serine biosynthesis</keyword>
<dbReference type="InterPro" id="IPR006439">
    <property type="entry name" value="HAD-SF_hydro_IA"/>
</dbReference>
<protein>
    <recommendedName>
        <fullName evidence="3">Phosphoserine phosphatase</fullName>
        <shortName evidence="3">PSP</shortName>
        <ecNumber evidence="3">3.1.3.3</ecNumber>
    </recommendedName>
</protein>
<comment type="catalytic activity">
    <reaction evidence="3">
        <text>O-phospho-D-serine + H2O = D-serine + phosphate</text>
        <dbReference type="Rhea" id="RHEA:24873"/>
        <dbReference type="ChEBI" id="CHEBI:15377"/>
        <dbReference type="ChEBI" id="CHEBI:35247"/>
        <dbReference type="ChEBI" id="CHEBI:43474"/>
        <dbReference type="ChEBI" id="CHEBI:58680"/>
        <dbReference type="EC" id="3.1.3.3"/>
    </reaction>
</comment>
<dbReference type="NCBIfam" id="TIGR01549">
    <property type="entry name" value="HAD-SF-IA-v1"/>
    <property type="match status" value="1"/>
</dbReference>
<evidence type="ECO:0000313" key="5">
    <source>
        <dbReference type="Proteomes" id="UP001209318"/>
    </source>
</evidence>
<dbReference type="PANTHER" id="PTHR46470:SF3">
    <property type="entry name" value="N-ACYLNEURAMINATE-9-PHOSPHATASE"/>
    <property type="match status" value="1"/>
</dbReference>
<accession>A0AAE3ITT9</accession>
<dbReference type="NCBIfam" id="TIGR01509">
    <property type="entry name" value="HAD-SF-IA-v3"/>
    <property type="match status" value="1"/>
</dbReference>
<dbReference type="Proteomes" id="UP001209318">
    <property type="component" value="Unassembled WGS sequence"/>
</dbReference>
<proteinExistence type="inferred from homology"/>
<comment type="pathway">
    <text evidence="3">Amino-acid biosynthesis; L-serine biosynthesis; L-serine from 3-phospho-D-glycerate: step 3/3.</text>
</comment>
<dbReference type="SFLD" id="SFLDG01129">
    <property type="entry name" value="C1.5:_HAD__Beta-PGM__Phosphata"/>
    <property type="match status" value="1"/>
</dbReference>
<dbReference type="EC" id="3.1.3.3" evidence="3"/>
<keyword evidence="5" id="KW-1185">Reference proteome</keyword>
<comment type="function">
    <text evidence="3">Catalyzes the last step of the phosphorylated serine biosynthetic pathway, i.e. dephosphorylation of O-phospho-L-serine to form L-serine.</text>
</comment>
<comment type="caution">
    <text evidence="4">The sequence shown here is derived from an EMBL/GenBank/DDBJ whole genome shotgun (WGS) entry which is preliminary data.</text>
</comment>
<dbReference type="PANTHER" id="PTHR46470">
    <property type="entry name" value="N-ACYLNEURAMINATE-9-PHOSPHATASE"/>
    <property type="match status" value="1"/>
</dbReference>
<dbReference type="HAMAP" id="MF_02240">
    <property type="entry name" value="PSP"/>
    <property type="match status" value="1"/>
</dbReference>
<comment type="similarity">
    <text evidence="3">Belongs to the HAD-like hydrolase superfamily.</text>
</comment>
<keyword evidence="1 3" id="KW-0378">Hydrolase</keyword>
<comment type="cofactor">
    <cofactor evidence="3">
        <name>Mg(2+)</name>
        <dbReference type="ChEBI" id="CHEBI:18420"/>
    </cofactor>
    <cofactor evidence="3">
        <name>Co(2+)</name>
        <dbReference type="ChEBI" id="CHEBI:48828"/>
    </cofactor>
</comment>
<keyword evidence="2 3" id="KW-0460">Magnesium</keyword>
<dbReference type="AlphaFoldDB" id="A0AAE3ITT9"/>
<evidence type="ECO:0000256" key="3">
    <source>
        <dbReference type="HAMAP-Rule" id="MF_02240"/>
    </source>
</evidence>
<dbReference type="InterPro" id="IPR036412">
    <property type="entry name" value="HAD-like_sf"/>
</dbReference>
<dbReference type="EMBL" id="JAOUSF010000001">
    <property type="protein sequence ID" value="MCU9612000.1"/>
    <property type="molecule type" value="Genomic_DNA"/>
</dbReference>
<dbReference type="Gene3D" id="3.40.50.1000">
    <property type="entry name" value="HAD superfamily/HAD-like"/>
    <property type="match status" value="1"/>
</dbReference>
<organism evidence="4 5">
    <name type="scientific">Perspicuibacillus lycopersici</name>
    <dbReference type="NCBI Taxonomy" id="1325689"/>
    <lineage>
        <taxon>Bacteria</taxon>
        <taxon>Bacillati</taxon>
        <taxon>Bacillota</taxon>
        <taxon>Bacilli</taxon>
        <taxon>Bacillales</taxon>
        <taxon>Bacillaceae</taxon>
        <taxon>Perspicuibacillus</taxon>
    </lineage>
</organism>
<evidence type="ECO:0000313" key="4">
    <source>
        <dbReference type="EMBL" id="MCU9612000.1"/>
    </source>
</evidence>
<dbReference type="Pfam" id="PF00702">
    <property type="entry name" value="Hydrolase"/>
    <property type="match status" value="1"/>
</dbReference>